<evidence type="ECO:0008006" key="4">
    <source>
        <dbReference type="Google" id="ProtNLM"/>
    </source>
</evidence>
<comment type="caution">
    <text evidence="2">The sequence shown here is derived from an EMBL/GenBank/DDBJ whole genome shotgun (WGS) entry which is preliminary data.</text>
</comment>
<evidence type="ECO:0000313" key="2">
    <source>
        <dbReference type="EMBL" id="GFZ89575.1"/>
    </source>
</evidence>
<keyword evidence="3" id="KW-1185">Reference proteome</keyword>
<keyword evidence="1" id="KW-0812">Transmembrane</keyword>
<feature type="transmembrane region" description="Helical" evidence="1">
    <location>
        <begin position="57"/>
        <end position="78"/>
    </location>
</feature>
<sequence length="97" mass="9784">MGKFSGGIEANAGKVAEAVERWKAGIASLALLVALGGAAFLVAAIPMTGAAALFDAAYLASTANIAGVAAVAVFPWLITNKNVSRALRLILGLDSRQ</sequence>
<protein>
    <recommendedName>
        <fullName evidence="4">Holin</fullName>
    </recommendedName>
</protein>
<evidence type="ECO:0000313" key="3">
    <source>
        <dbReference type="Proteomes" id="UP000628109"/>
    </source>
</evidence>
<proteinExistence type="predicted"/>
<keyword evidence="1" id="KW-1133">Transmembrane helix</keyword>
<organism evidence="2 3">
    <name type="scientific">Sphingobium fuliginis (strain ATCC 27551)</name>
    <dbReference type="NCBI Taxonomy" id="336203"/>
    <lineage>
        <taxon>Bacteria</taxon>
        <taxon>Pseudomonadati</taxon>
        <taxon>Pseudomonadota</taxon>
        <taxon>Alphaproteobacteria</taxon>
        <taxon>Sphingomonadales</taxon>
        <taxon>Sphingomonadaceae</taxon>
        <taxon>Sphingobium</taxon>
    </lineage>
</organism>
<keyword evidence="1" id="KW-0472">Membrane</keyword>
<reference evidence="3" key="1">
    <citation type="journal article" date="2019" name="Int. J. Syst. Evol. Microbiol.">
        <title>The Global Catalogue of Microorganisms (GCM) 10K type strain sequencing project: providing services to taxonomists for standard genome sequencing and annotation.</title>
        <authorList>
            <consortium name="The Broad Institute Genomics Platform"/>
            <consortium name="The Broad Institute Genome Sequencing Center for Infectious Disease"/>
            <person name="Wu L."/>
            <person name="Ma J."/>
        </authorList>
    </citation>
    <scope>NUCLEOTIDE SEQUENCE [LARGE SCALE GENOMIC DNA]</scope>
    <source>
        <strain evidence="3">CCM 7327</strain>
    </source>
</reference>
<name>A0ABQ1EVP4_SPHSA</name>
<dbReference type="RefSeq" id="WP_130029967.1">
    <property type="nucleotide sequence ID" value="NZ_BMDU01000003.1"/>
</dbReference>
<dbReference type="EMBL" id="BMDU01000003">
    <property type="protein sequence ID" value="GFZ89575.1"/>
    <property type="molecule type" value="Genomic_DNA"/>
</dbReference>
<evidence type="ECO:0000256" key="1">
    <source>
        <dbReference type="SAM" id="Phobius"/>
    </source>
</evidence>
<feature type="transmembrane region" description="Helical" evidence="1">
    <location>
        <begin position="24"/>
        <end position="45"/>
    </location>
</feature>
<accession>A0ABQ1EVP4</accession>
<dbReference type="Proteomes" id="UP000628109">
    <property type="component" value="Unassembled WGS sequence"/>
</dbReference>
<gene>
    <name evidence="2" type="ORF">GCM10019071_19410</name>
</gene>